<sequence>MGLTTVTALRWNHHTLLNLRSTILTAVLATTKTTHCVISTTPSLMVIPTAIEAHRRQLHIFSHSPPSIPWHPDAIWNHTRHKCHNTCLLLLVNHVTLGPNNINVTGQQSQIGLMCSVPSGTL</sequence>
<comment type="caution">
    <text evidence="1">The sequence shown here is derived from an EMBL/GenBank/DDBJ whole genome shotgun (WGS) entry which is preliminary data.</text>
</comment>
<accession>A0A8J4YJ22</accession>
<evidence type="ECO:0000313" key="2">
    <source>
        <dbReference type="Proteomes" id="UP000770661"/>
    </source>
</evidence>
<dbReference type="Proteomes" id="UP000770661">
    <property type="component" value="Unassembled WGS sequence"/>
</dbReference>
<organism evidence="1 2">
    <name type="scientific">Chionoecetes opilio</name>
    <name type="common">Atlantic snow crab</name>
    <name type="synonym">Cancer opilio</name>
    <dbReference type="NCBI Taxonomy" id="41210"/>
    <lineage>
        <taxon>Eukaryota</taxon>
        <taxon>Metazoa</taxon>
        <taxon>Ecdysozoa</taxon>
        <taxon>Arthropoda</taxon>
        <taxon>Crustacea</taxon>
        <taxon>Multicrustacea</taxon>
        <taxon>Malacostraca</taxon>
        <taxon>Eumalacostraca</taxon>
        <taxon>Eucarida</taxon>
        <taxon>Decapoda</taxon>
        <taxon>Pleocyemata</taxon>
        <taxon>Brachyura</taxon>
        <taxon>Eubrachyura</taxon>
        <taxon>Majoidea</taxon>
        <taxon>Majidae</taxon>
        <taxon>Chionoecetes</taxon>
    </lineage>
</organism>
<evidence type="ECO:0000313" key="1">
    <source>
        <dbReference type="EMBL" id="KAG0728637.1"/>
    </source>
</evidence>
<name>A0A8J4YJ22_CHIOP</name>
<dbReference type="AlphaFoldDB" id="A0A8J4YJ22"/>
<keyword evidence="2" id="KW-1185">Reference proteome</keyword>
<dbReference type="EMBL" id="JACEEZ010001961">
    <property type="protein sequence ID" value="KAG0728637.1"/>
    <property type="molecule type" value="Genomic_DNA"/>
</dbReference>
<protein>
    <submittedName>
        <fullName evidence="1">Uncharacterized protein</fullName>
    </submittedName>
</protein>
<reference evidence="1" key="1">
    <citation type="submission" date="2020-07" db="EMBL/GenBank/DDBJ databases">
        <title>The High-quality genome of the commercially important snow crab, Chionoecetes opilio.</title>
        <authorList>
            <person name="Jeong J.-H."/>
            <person name="Ryu S."/>
        </authorList>
    </citation>
    <scope>NUCLEOTIDE SEQUENCE</scope>
    <source>
        <strain evidence="1">MADBK_172401_WGS</strain>
        <tissue evidence="1">Digestive gland</tissue>
    </source>
</reference>
<proteinExistence type="predicted"/>
<gene>
    <name evidence="1" type="ORF">GWK47_032059</name>
</gene>